<feature type="non-terminal residue" evidence="1">
    <location>
        <position position="1"/>
    </location>
</feature>
<comment type="caution">
    <text evidence="1">The sequence shown here is derived from an EMBL/GenBank/DDBJ whole genome shotgun (WGS) entry which is preliminary data.</text>
</comment>
<protein>
    <submittedName>
        <fullName evidence="1">Uncharacterized protein</fullName>
    </submittedName>
</protein>
<sequence length="91" mass="10477">MMVTGNLEPSPGSIRHRAEYTLDRMPVHRRAQSRAYSHSYTMDTPIILPCRSLDWGRKPEYLEKTRRTCKNPHTYGSNPGPWSCEANVLTT</sequence>
<dbReference type="AlphaFoldDB" id="A0A7J6AP45"/>
<organism evidence="1 2">
    <name type="scientific">Ameiurus melas</name>
    <name type="common">Black bullhead</name>
    <name type="synonym">Silurus melas</name>
    <dbReference type="NCBI Taxonomy" id="219545"/>
    <lineage>
        <taxon>Eukaryota</taxon>
        <taxon>Metazoa</taxon>
        <taxon>Chordata</taxon>
        <taxon>Craniata</taxon>
        <taxon>Vertebrata</taxon>
        <taxon>Euteleostomi</taxon>
        <taxon>Actinopterygii</taxon>
        <taxon>Neopterygii</taxon>
        <taxon>Teleostei</taxon>
        <taxon>Ostariophysi</taxon>
        <taxon>Siluriformes</taxon>
        <taxon>Ictaluridae</taxon>
        <taxon>Ameiurus</taxon>
    </lineage>
</organism>
<keyword evidence="2" id="KW-1185">Reference proteome</keyword>
<dbReference type="EMBL" id="JAAGNN010000010">
    <property type="protein sequence ID" value="KAF4083877.1"/>
    <property type="molecule type" value="Genomic_DNA"/>
</dbReference>
<reference evidence="1 2" key="1">
    <citation type="submission" date="2020-02" db="EMBL/GenBank/DDBJ databases">
        <title>A chromosome-scale genome assembly of the black bullhead catfish (Ameiurus melas).</title>
        <authorList>
            <person name="Wen M."/>
            <person name="Zham M."/>
            <person name="Cabau C."/>
            <person name="Klopp C."/>
            <person name="Donnadieu C."/>
            <person name="Roques C."/>
            <person name="Bouchez O."/>
            <person name="Lampietro C."/>
            <person name="Jouanno E."/>
            <person name="Herpin A."/>
            <person name="Louis A."/>
            <person name="Berthelot C."/>
            <person name="Parey E."/>
            <person name="Roest-Crollius H."/>
            <person name="Braasch I."/>
            <person name="Postlethwait J."/>
            <person name="Robinson-Rechavi M."/>
            <person name="Echchiki A."/>
            <person name="Begum T."/>
            <person name="Montfort J."/>
            <person name="Schartl M."/>
            <person name="Bobe J."/>
            <person name="Guiguen Y."/>
        </authorList>
    </citation>
    <scope>NUCLEOTIDE SEQUENCE [LARGE SCALE GENOMIC DNA]</scope>
    <source>
        <strain evidence="1">M_S1</strain>
        <tissue evidence="1">Blood</tissue>
    </source>
</reference>
<name>A0A7J6AP45_AMEME</name>
<accession>A0A7J6AP45</accession>
<gene>
    <name evidence="1" type="ORF">AMELA_G00122370</name>
</gene>
<dbReference type="Proteomes" id="UP000593565">
    <property type="component" value="Unassembled WGS sequence"/>
</dbReference>
<evidence type="ECO:0000313" key="1">
    <source>
        <dbReference type="EMBL" id="KAF4083877.1"/>
    </source>
</evidence>
<proteinExistence type="predicted"/>
<evidence type="ECO:0000313" key="2">
    <source>
        <dbReference type="Proteomes" id="UP000593565"/>
    </source>
</evidence>